<comment type="caution">
    <text evidence="1">The sequence shown here is derived from an EMBL/GenBank/DDBJ whole genome shotgun (WGS) entry which is preliminary data.</text>
</comment>
<protein>
    <recommendedName>
        <fullName evidence="3">HNH domain-containing protein</fullName>
    </recommendedName>
</protein>
<dbReference type="Proteomes" id="UP001152485">
    <property type="component" value="Unassembled WGS sequence"/>
</dbReference>
<name>A0ABN8UM45_9GAMM</name>
<proteinExistence type="predicted"/>
<dbReference type="CDD" id="cd00085">
    <property type="entry name" value="HNHc"/>
    <property type="match status" value="1"/>
</dbReference>
<dbReference type="EMBL" id="CAMAPD010000006">
    <property type="protein sequence ID" value="CAH9057688.1"/>
    <property type="molecule type" value="Genomic_DNA"/>
</dbReference>
<evidence type="ECO:0000313" key="1">
    <source>
        <dbReference type="EMBL" id="CAH9057688.1"/>
    </source>
</evidence>
<sequence>MEFVERSEIPKVLSLKQAEWTLPWVQHYEKHIGEDSKLIRKNKPTTSHWLNHSIREPLMSDFKHNCGYCGRLIAKPWSQGEEIVNGKGDVDHFRAKSEYPHLVYKWSNFIWSCKPCNQLKGNFDDPVAPIFNPCRKDDCIKLEFTSDFGSYQLVDEYRRERLFQEQFTNTQLYTLINSDDICTQRKNIITLLRGYFQSIRNLLEAIRAIEGTPLHETVREALNQEILTNLERIKISKKSQDFKLLVTNSLAQLIIEYKEVSDLLGTLD</sequence>
<organism evidence="1 2">
    <name type="scientific">Pseudoalteromonas holothuriae</name>
    <dbReference type="NCBI Taxonomy" id="2963714"/>
    <lineage>
        <taxon>Bacteria</taxon>
        <taxon>Pseudomonadati</taxon>
        <taxon>Pseudomonadota</taxon>
        <taxon>Gammaproteobacteria</taxon>
        <taxon>Alteromonadales</taxon>
        <taxon>Pseudoalteromonadaceae</taxon>
        <taxon>Pseudoalteromonas</taxon>
    </lineage>
</organism>
<dbReference type="Gene3D" id="1.10.30.50">
    <property type="match status" value="1"/>
</dbReference>
<accession>A0ABN8UM45</accession>
<reference evidence="1 2" key="1">
    <citation type="submission" date="2022-07" db="EMBL/GenBank/DDBJ databases">
        <authorList>
            <person name="Criscuolo A."/>
        </authorList>
    </citation>
    <scope>NUCLEOTIDE SEQUENCE [LARGE SCALE GENOMIC DNA]</scope>
    <source>
        <strain evidence="2">CIP 111951</strain>
    </source>
</reference>
<dbReference type="InterPro" id="IPR003615">
    <property type="entry name" value="HNH_nuc"/>
</dbReference>
<dbReference type="RefSeq" id="WP_261592872.1">
    <property type="nucleotide sequence ID" value="NZ_CAMAPD010000006.1"/>
</dbReference>
<gene>
    <name evidence="1" type="ORF">PSECIP111951_01719</name>
</gene>
<evidence type="ECO:0000313" key="2">
    <source>
        <dbReference type="Proteomes" id="UP001152485"/>
    </source>
</evidence>
<evidence type="ECO:0008006" key="3">
    <source>
        <dbReference type="Google" id="ProtNLM"/>
    </source>
</evidence>